<organism evidence="1 2">
    <name type="scientific">Racocetra fulgida</name>
    <dbReference type="NCBI Taxonomy" id="60492"/>
    <lineage>
        <taxon>Eukaryota</taxon>
        <taxon>Fungi</taxon>
        <taxon>Fungi incertae sedis</taxon>
        <taxon>Mucoromycota</taxon>
        <taxon>Glomeromycotina</taxon>
        <taxon>Glomeromycetes</taxon>
        <taxon>Diversisporales</taxon>
        <taxon>Gigasporaceae</taxon>
        <taxon>Racocetra</taxon>
    </lineage>
</organism>
<evidence type="ECO:0000313" key="1">
    <source>
        <dbReference type="EMBL" id="CAG8463039.1"/>
    </source>
</evidence>
<evidence type="ECO:0000313" key="2">
    <source>
        <dbReference type="Proteomes" id="UP000789396"/>
    </source>
</evidence>
<dbReference type="EMBL" id="CAJVPZ010000377">
    <property type="protein sequence ID" value="CAG8463039.1"/>
    <property type="molecule type" value="Genomic_DNA"/>
</dbReference>
<dbReference type="Proteomes" id="UP000789396">
    <property type="component" value="Unassembled WGS sequence"/>
</dbReference>
<protein>
    <submittedName>
        <fullName evidence="1">7686_t:CDS:1</fullName>
    </submittedName>
</protein>
<proteinExistence type="predicted"/>
<keyword evidence="2" id="KW-1185">Reference proteome</keyword>
<accession>A0A9N8VQL2</accession>
<reference evidence="1" key="1">
    <citation type="submission" date="2021-06" db="EMBL/GenBank/DDBJ databases">
        <authorList>
            <person name="Kallberg Y."/>
            <person name="Tangrot J."/>
            <person name="Rosling A."/>
        </authorList>
    </citation>
    <scope>NUCLEOTIDE SEQUENCE</scope>
    <source>
        <strain evidence="1">IN212</strain>
    </source>
</reference>
<sequence length="78" mass="9062">MGDSVTDVPENVIQKFLKKFSKTERLRNKKKLRKGKKNDIIFNRAKNKKKNLTNFPQEFTKTVTNQKVIKAIKAINGN</sequence>
<comment type="caution">
    <text evidence="1">The sequence shown here is derived from an EMBL/GenBank/DDBJ whole genome shotgun (WGS) entry which is preliminary data.</text>
</comment>
<dbReference type="AlphaFoldDB" id="A0A9N8VQL2"/>
<name>A0A9N8VQL2_9GLOM</name>
<gene>
    <name evidence="1" type="ORF">RFULGI_LOCUS768</name>
</gene>